<reference evidence="1" key="1">
    <citation type="submission" date="2021-10" db="EMBL/GenBank/DDBJ databases">
        <title>De novo Genome Assembly of Clathrus columnatus (Basidiomycota, Fungi) Using Illumina and Nanopore Sequence Data.</title>
        <authorList>
            <person name="Ogiso-Tanaka E."/>
            <person name="Itagaki H."/>
            <person name="Hosoya T."/>
            <person name="Hosaka K."/>
        </authorList>
    </citation>
    <scope>NUCLEOTIDE SEQUENCE</scope>
    <source>
        <strain evidence="1">MO-923</strain>
    </source>
</reference>
<dbReference type="SUPFAM" id="SSF56112">
    <property type="entry name" value="Protein kinase-like (PK-like)"/>
    <property type="match status" value="1"/>
</dbReference>
<organism evidence="1 2">
    <name type="scientific">Clathrus columnatus</name>
    <dbReference type="NCBI Taxonomy" id="1419009"/>
    <lineage>
        <taxon>Eukaryota</taxon>
        <taxon>Fungi</taxon>
        <taxon>Dikarya</taxon>
        <taxon>Basidiomycota</taxon>
        <taxon>Agaricomycotina</taxon>
        <taxon>Agaricomycetes</taxon>
        <taxon>Phallomycetidae</taxon>
        <taxon>Phallales</taxon>
        <taxon>Clathraceae</taxon>
        <taxon>Clathrus</taxon>
    </lineage>
</organism>
<dbReference type="AlphaFoldDB" id="A0AAV5AIE1"/>
<dbReference type="EMBL" id="BPWL01000009">
    <property type="protein sequence ID" value="GJJ14384.1"/>
    <property type="molecule type" value="Genomic_DNA"/>
</dbReference>
<dbReference type="Proteomes" id="UP001050691">
    <property type="component" value="Unassembled WGS sequence"/>
</dbReference>
<dbReference type="InterPro" id="IPR011009">
    <property type="entry name" value="Kinase-like_dom_sf"/>
</dbReference>
<proteinExistence type="predicted"/>
<evidence type="ECO:0000313" key="1">
    <source>
        <dbReference type="EMBL" id="GJJ14384.1"/>
    </source>
</evidence>
<keyword evidence="2" id="KW-1185">Reference proteome</keyword>
<gene>
    <name evidence="1" type="ORF">Clacol_008648</name>
</gene>
<comment type="caution">
    <text evidence="1">The sequence shown here is derived from an EMBL/GenBank/DDBJ whole genome shotgun (WGS) entry which is preliminary data.</text>
</comment>
<evidence type="ECO:0008006" key="3">
    <source>
        <dbReference type="Google" id="ProtNLM"/>
    </source>
</evidence>
<sequence length="596" mass="67755">MSTRARSSARQNQISECPRFKPDYINIPKQLYNSPLQNSQELFREALRKDYEFIADLESIKFWRPVTHLSDEATEAEWQQFLLDVSKRSRVPWTKPFQILLDNFENKDIIHLIVTADAEHLNDEVNEGLGVVERWRSKRAKAELPAVNELTSIVDHPLSEEEKIPLSNKFLRSLISHELDDTCTAADVALLFRATNYESDPAIIRFYAAVKSRPPPEGTKDSYHGFWDRNINDIIAAILPDGKMQRNSNRDTATKGLRPDYAFLLNRFCLFRGEEKAPNSTGNPKAELAEKLHWVYDPAPYVLGALIAVFSSVGIYLTTTLAGYHAIGTNVALAAILRPRSDKTQAVVYDIARADLRLRKARTLHLRRLINLAGILQTLPDIVRNHDAEFEILERFCSSQDNSTIEIVSHAVIKTYKDSKRVEHLQNIYALIQDRNVPNTDRPLHTEGSRIILKPRGISRVPKTQRELLGAVACVLETLAVSHSFYPTFHRDIRWPNVMARLDDDNRWFLIDWEDASNSPTLAQPHFARKTHCPTIFVDGHGAEVDIWGVGELILRCEGLDVSSELKGLGKWMQEAPAPSAQEALNKVKEYQSTLP</sequence>
<evidence type="ECO:0000313" key="2">
    <source>
        <dbReference type="Proteomes" id="UP001050691"/>
    </source>
</evidence>
<accession>A0AAV5AIE1</accession>
<name>A0AAV5AIE1_9AGAM</name>
<protein>
    <recommendedName>
        <fullName evidence="3">Protein kinase domain-containing protein</fullName>
    </recommendedName>
</protein>